<comment type="caution">
    <text evidence="2">The sequence shown here is derived from an EMBL/GenBank/DDBJ whole genome shotgun (WGS) entry which is preliminary data.</text>
</comment>
<organism evidence="2 3">
    <name type="scientific">Dyadobacter chenhuakuii</name>
    <dbReference type="NCBI Taxonomy" id="2909339"/>
    <lineage>
        <taxon>Bacteria</taxon>
        <taxon>Pseudomonadati</taxon>
        <taxon>Bacteroidota</taxon>
        <taxon>Cytophagia</taxon>
        <taxon>Cytophagales</taxon>
        <taxon>Spirosomataceae</taxon>
        <taxon>Dyadobacter</taxon>
    </lineage>
</organism>
<dbReference type="EMBL" id="JAKFFV010000003">
    <property type="protein sequence ID" value="MCF2497828.1"/>
    <property type="molecule type" value="Genomic_DNA"/>
</dbReference>
<name>A0A9X1TSZ5_9BACT</name>
<dbReference type="Pfam" id="PF12771">
    <property type="entry name" value="SusD-like_2"/>
    <property type="match status" value="1"/>
</dbReference>
<dbReference type="RefSeq" id="WP_235177130.1">
    <property type="nucleotide sequence ID" value="NZ_JAKFFV010000003.1"/>
</dbReference>
<dbReference type="InterPro" id="IPR041662">
    <property type="entry name" value="SusD-like_2"/>
</dbReference>
<protein>
    <submittedName>
        <fullName evidence="2">SusD/RagB family nutrient-binding outer membrane lipoprotein</fullName>
    </submittedName>
</protein>
<evidence type="ECO:0000256" key="1">
    <source>
        <dbReference type="SAM" id="SignalP"/>
    </source>
</evidence>
<sequence length="491" mass="54384">MKKIRQYTLMILAAAFFLPACTDNFVEKNTDPNAITAVTPDLLLPGIIRTAVNQMVDQSWSIGNIVIQHTAKIQFVSEDRYTWGDRDGLWENMYNNLRNVQLLIEISDRNKANNYKGISLIMRAWMYSLLTDAYGDIPYSEATKGVTGILQPKYETQEAVYNGILADLKTANEILGPGEVVVGDLIYNGDVSKWKKLANSLRLRYLMRISNVKDVKADMQAIIDNPTANPVFSDANKNEDNGVLRYLTSAPNQFPLYTARQGSFDEFRLSKNLGDKLTALADPRITIFAQPTDASVAANAPKYVGVPNGLNEVAALDYNGGPNNVSRAGSLFYKGSITERGLNVAKGYIMGYPELQFILAEAVKKGLVKSPKTAKMHYEEGVKAAFGYANVTMPANYLTTPGSAYSETDALTLIGTQKWIALFFTGLEAWFDWRRTGIPTITPGVDNVNSGKVPVRFAYPRSEQTLNPTSLAEAVARQGADNYNTKVWWDK</sequence>
<proteinExistence type="predicted"/>
<feature type="signal peptide" evidence="1">
    <location>
        <begin position="1"/>
        <end position="22"/>
    </location>
</feature>
<reference evidence="2" key="1">
    <citation type="submission" date="2022-01" db="EMBL/GenBank/DDBJ databases">
        <title>Novel species in genus Dyadobacter.</title>
        <authorList>
            <person name="Ma C."/>
        </authorList>
    </citation>
    <scope>NUCLEOTIDE SEQUENCE</scope>
    <source>
        <strain evidence="2">CY357</strain>
    </source>
</reference>
<evidence type="ECO:0000313" key="3">
    <source>
        <dbReference type="Proteomes" id="UP001139411"/>
    </source>
</evidence>
<dbReference type="CDD" id="cd08977">
    <property type="entry name" value="SusD"/>
    <property type="match status" value="1"/>
</dbReference>
<dbReference type="Proteomes" id="UP001139411">
    <property type="component" value="Unassembled WGS sequence"/>
</dbReference>
<keyword evidence="1" id="KW-0732">Signal</keyword>
<feature type="chain" id="PRO_5040785741" evidence="1">
    <location>
        <begin position="23"/>
        <end position="491"/>
    </location>
</feature>
<accession>A0A9X1TSZ5</accession>
<dbReference type="SUPFAM" id="SSF48452">
    <property type="entry name" value="TPR-like"/>
    <property type="match status" value="1"/>
</dbReference>
<gene>
    <name evidence="2" type="ORF">L0661_05900</name>
</gene>
<dbReference type="AlphaFoldDB" id="A0A9X1TSZ5"/>
<dbReference type="InterPro" id="IPR011990">
    <property type="entry name" value="TPR-like_helical_dom_sf"/>
</dbReference>
<evidence type="ECO:0000313" key="2">
    <source>
        <dbReference type="EMBL" id="MCF2497828.1"/>
    </source>
</evidence>
<keyword evidence="2" id="KW-0449">Lipoprotein</keyword>
<dbReference type="Gene3D" id="1.25.40.390">
    <property type="match status" value="1"/>
</dbReference>